<accession>A0AAV9LQY1</accession>
<evidence type="ECO:0000313" key="3">
    <source>
        <dbReference type="Proteomes" id="UP001311915"/>
    </source>
</evidence>
<keyword evidence="1" id="KW-0812">Transmembrane</keyword>
<keyword evidence="1" id="KW-1133">Transmembrane helix</keyword>
<keyword evidence="1" id="KW-0472">Membrane</keyword>
<gene>
    <name evidence="2" type="ORF">R3W88_032132</name>
</gene>
<feature type="transmembrane region" description="Helical" evidence="1">
    <location>
        <begin position="12"/>
        <end position="32"/>
    </location>
</feature>
<protein>
    <submittedName>
        <fullName evidence="2">Uncharacterized protein</fullName>
    </submittedName>
</protein>
<dbReference type="AlphaFoldDB" id="A0AAV9LQY1"/>
<proteinExistence type="predicted"/>
<name>A0AAV9LQY1_9SOLN</name>
<sequence>MKNQEGHKHIEQVTVIVVLPFAIIFEDVFSYWRKGMVKFITKGEGNMQRVELWDVTEASNPRNDESAYVEMMMPSEDYALVCADLFTNHGLSVGDEIGLY</sequence>
<comment type="caution">
    <text evidence="2">The sequence shown here is derived from an EMBL/GenBank/DDBJ whole genome shotgun (WGS) entry which is preliminary data.</text>
</comment>
<organism evidence="2 3">
    <name type="scientific">Solanum pinnatisectum</name>
    <name type="common">tansyleaf nightshade</name>
    <dbReference type="NCBI Taxonomy" id="50273"/>
    <lineage>
        <taxon>Eukaryota</taxon>
        <taxon>Viridiplantae</taxon>
        <taxon>Streptophyta</taxon>
        <taxon>Embryophyta</taxon>
        <taxon>Tracheophyta</taxon>
        <taxon>Spermatophyta</taxon>
        <taxon>Magnoliopsida</taxon>
        <taxon>eudicotyledons</taxon>
        <taxon>Gunneridae</taxon>
        <taxon>Pentapetalae</taxon>
        <taxon>asterids</taxon>
        <taxon>lamiids</taxon>
        <taxon>Solanales</taxon>
        <taxon>Solanaceae</taxon>
        <taxon>Solanoideae</taxon>
        <taxon>Solaneae</taxon>
        <taxon>Solanum</taxon>
    </lineage>
</organism>
<dbReference type="PANTHER" id="PTHR36264">
    <property type="entry name" value="SET DOMAIN-CONTAINING PROTEIN"/>
    <property type="match status" value="1"/>
</dbReference>
<dbReference type="EMBL" id="JAWPEI010000005">
    <property type="protein sequence ID" value="KAK4727215.1"/>
    <property type="molecule type" value="Genomic_DNA"/>
</dbReference>
<reference evidence="2 3" key="1">
    <citation type="submission" date="2023-10" db="EMBL/GenBank/DDBJ databases">
        <title>Genome-Wide Identification Analysis in wild type Solanum Pinnatisectum Reveals Some Genes Defensing Phytophthora Infestans.</title>
        <authorList>
            <person name="Sun C."/>
        </authorList>
    </citation>
    <scope>NUCLEOTIDE SEQUENCE [LARGE SCALE GENOMIC DNA]</scope>
    <source>
        <strain evidence="2">LQN</strain>
        <tissue evidence="2">Leaf</tissue>
    </source>
</reference>
<dbReference type="PANTHER" id="PTHR36264:SF5">
    <property type="entry name" value="SET DOMAIN-CONTAINING PROTEIN"/>
    <property type="match status" value="1"/>
</dbReference>
<keyword evidence="3" id="KW-1185">Reference proteome</keyword>
<evidence type="ECO:0000256" key="1">
    <source>
        <dbReference type="SAM" id="Phobius"/>
    </source>
</evidence>
<dbReference type="Proteomes" id="UP001311915">
    <property type="component" value="Unassembled WGS sequence"/>
</dbReference>
<evidence type="ECO:0000313" key="2">
    <source>
        <dbReference type="EMBL" id="KAK4727215.1"/>
    </source>
</evidence>